<protein>
    <submittedName>
        <fullName evidence="2">Uncharacterized protein</fullName>
    </submittedName>
</protein>
<evidence type="ECO:0000313" key="2">
    <source>
        <dbReference type="EMBL" id="MPM91119.1"/>
    </source>
</evidence>
<evidence type="ECO:0000256" key="1">
    <source>
        <dbReference type="SAM" id="MobiDB-lite"/>
    </source>
</evidence>
<comment type="caution">
    <text evidence="2">The sequence shown here is derived from an EMBL/GenBank/DDBJ whole genome shotgun (WGS) entry which is preliminary data.</text>
</comment>
<proteinExistence type="predicted"/>
<gene>
    <name evidence="2" type="ORF">SDC9_138245</name>
</gene>
<accession>A0A645DPH3</accession>
<feature type="compositionally biased region" description="Polar residues" evidence="1">
    <location>
        <begin position="48"/>
        <end position="59"/>
    </location>
</feature>
<organism evidence="2">
    <name type="scientific">bioreactor metagenome</name>
    <dbReference type="NCBI Taxonomy" id="1076179"/>
    <lineage>
        <taxon>unclassified sequences</taxon>
        <taxon>metagenomes</taxon>
        <taxon>ecological metagenomes</taxon>
    </lineage>
</organism>
<dbReference type="EMBL" id="VSSQ01038232">
    <property type="protein sequence ID" value="MPM91119.1"/>
    <property type="molecule type" value="Genomic_DNA"/>
</dbReference>
<dbReference type="AlphaFoldDB" id="A0A645DPH3"/>
<reference evidence="2" key="1">
    <citation type="submission" date="2019-08" db="EMBL/GenBank/DDBJ databases">
        <authorList>
            <person name="Kucharzyk K."/>
            <person name="Murdoch R.W."/>
            <person name="Higgins S."/>
            <person name="Loffler F."/>
        </authorList>
    </citation>
    <scope>NUCLEOTIDE SEQUENCE</scope>
</reference>
<feature type="region of interest" description="Disordered" evidence="1">
    <location>
        <begin position="43"/>
        <end position="133"/>
    </location>
</feature>
<feature type="compositionally biased region" description="Polar residues" evidence="1">
    <location>
        <begin position="117"/>
        <end position="127"/>
    </location>
</feature>
<sequence length="133" mass="14053">MTKLPTTSARPRPGRGCAAACSAWRVIATCGSTAPCTTAICSRRQPGWRSNTSTCSKSASWPKPLEPRKSPRRSTHSGSAGIFSGSRSPARSRIRSGWPSPSGARSRNAIMRDSVFAMSTGSKNCSASPRPGR</sequence>
<name>A0A645DPH3_9ZZZZ</name>